<dbReference type="AlphaFoldDB" id="A0A2P8FRY3"/>
<proteinExistence type="predicted"/>
<reference evidence="2 3" key="1">
    <citation type="submission" date="2018-03" db="EMBL/GenBank/DDBJ databases">
        <title>Genomic Encyclopedia of Archaeal and Bacterial Type Strains, Phase II (KMG-II): from individual species to whole genera.</title>
        <authorList>
            <person name="Goeker M."/>
        </authorList>
    </citation>
    <scope>NUCLEOTIDE SEQUENCE [LARGE SCALE GENOMIC DNA]</scope>
    <source>
        <strain evidence="2 3">DSM 18107</strain>
    </source>
</reference>
<evidence type="ECO:0000313" key="2">
    <source>
        <dbReference type="EMBL" id="PSL24491.1"/>
    </source>
</evidence>
<organism evidence="2 3">
    <name type="scientific">Chitinophaga ginsengisoli</name>
    <dbReference type="NCBI Taxonomy" id="363837"/>
    <lineage>
        <taxon>Bacteria</taxon>
        <taxon>Pseudomonadati</taxon>
        <taxon>Bacteroidota</taxon>
        <taxon>Chitinophagia</taxon>
        <taxon>Chitinophagales</taxon>
        <taxon>Chitinophagaceae</taxon>
        <taxon>Chitinophaga</taxon>
    </lineage>
</organism>
<dbReference type="Pfam" id="PF07642">
    <property type="entry name" value="BBP2"/>
    <property type="match status" value="1"/>
</dbReference>
<dbReference type="RefSeq" id="WP_245901743.1">
    <property type="nucleotide sequence ID" value="NZ_PYGK01000015.1"/>
</dbReference>
<protein>
    <submittedName>
        <fullName evidence="2">Putative OmpL-like beta-barrel porin-2</fullName>
    </submittedName>
</protein>
<accession>A0A2P8FRY3</accession>
<feature type="transmembrane region" description="Helical" evidence="1">
    <location>
        <begin position="5"/>
        <end position="26"/>
    </location>
</feature>
<keyword evidence="1" id="KW-1133">Transmembrane helix</keyword>
<sequence>MRDFFYVFTPVTDVMALLGVACYIGFSVFLWHVIALNGTCFGIWTILLGNLFNMGTKQYKQMKKALLVFALASKTICTIAQDTTATTEKIPFDGIDQTWQNGNDRRENPAFQNMKFFTPSIMMDINYTHSFNRPNDNTVVGSTALARNNEVQLSALHFGGDFYYKGARARVMTQFGTRSIVVPRNDYSPYRGQYQLANAYRYLSEAYAGYHINKWYGINIDAGLFMSYLGLNSYYQPENWEYQASFTSDNTPWFFNGLRIQIFATKNLKIEPWIINGWQSYGKFNKMPGFGFNITYMSDNSNLKALTNDYYGTDAAGIPERKRFHSDNSLLVRYYNKPKSKGVSRMAFSLTGDVGFEKGGGVNGFKDSDKNGPAQYFLSGMFYNRVWFNQNKFAWTVGGGVMTNPGRYLVLYPTGQASPLPNPADPTKTEGAFPFSANPGDKFKGWDMSTNFDYMPNQSITFRFELVNRHADVPYFAGEGGVTSQTGYSTTPLDPNWRPDLVKSETRFVLAALFRL</sequence>
<dbReference type="InterPro" id="IPR011486">
    <property type="entry name" value="BBP2"/>
</dbReference>
<name>A0A2P8FRY3_9BACT</name>
<keyword evidence="3" id="KW-1185">Reference proteome</keyword>
<evidence type="ECO:0000256" key="1">
    <source>
        <dbReference type="SAM" id="Phobius"/>
    </source>
</evidence>
<feature type="transmembrane region" description="Helical" evidence="1">
    <location>
        <begin position="32"/>
        <end position="52"/>
    </location>
</feature>
<dbReference type="Proteomes" id="UP000240978">
    <property type="component" value="Unassembled WGS sequence"/>
</dbReference>
<keyword evidence="1" id="KW-0812">Transmembrane</keyword>
<keyword evidence="1" id="KW-0472">Membrane</keyword>
<gene>
    <name evidence="2" type="ORF">CLV42_11578</name>
</gene>
<comment type="caution">
    <text evidence="2">The sequence shown here is derived from an EMBL/GenBank/DDBJ whole genome shotgun (WGS) entry which is preliminary data.</text>
</comment>
<dbReference type="EMBL" id="PYGK01000015">
    <property type="protein sequence ID" value="PSL24491.1"/>
    <property type="molecule type" value="Genomic_DNA"/>
</dbReference>
<evidence type="ECO:0000313" key="3">
    <source>
        <dbReference type="Proteomes" id="UP000240978"/>
    </source>
</evidence>